<dbReference type="EC" id="2.1.1.107" evidence="1"/>
<keyword evidence="2 6" id="KW-0489">Methyltransferase</keyword>
<dbReference type="PANTHER" id="PTHR45790:SF3">
    <property type="entry name" value="S-ADENOSYL-L-METHIONINE-DEPENDENT UROPORPHYRINOGEN III METHYLTRANSFERASE, CHLOROPLASTIC"/>
    <property type="match status" value="1"/>
</dbReference>
<dbReference type="Gene3D" id="3.30.950.10">
    <property type="entry name" value="Methyltransferase, Cobalt-precorrin-4 Transmethylase, Domain 2"/>
    <property type="match status" value="1"/>
</dbReference>
<sequence>MSKKGIVYLIGAGPGDPKLITVKGLECMQNSDTIVYDRLAGDRLLTFARPGTELIYVGKSPDRHTLKQDEINKLLVEKASQGRTVARLKGGDPFVFGRGGEEAEALSEAGIIFEIVPGVTSAIAAPAYAGIPVTHRDFTSTMAIITGNEDPLKEDSSIQWDKLATGVGTLVFLMGMSNLPSITRRLIENGRPPQTPAALVRWGTRPEQQTLTGTLGDISEKAAWAGFSNPAVIIVGEVVSLREKLSWYEQKPLFGKRVLVTRSREQASALSEAIEDLGGEPLEFPTIGVAEPLDYKPLDQAIDELAAFKWVIFTSVNGVACFFNRLRRRNKDIRELAGARICAIGPKTREALERYGLLVAYVPGEYRAEEIVAGLQGKVNAGDRVLLPRADIARKVLAEALTGMGALVTDVAAYRTVMGGGDSAEIKKKLLNGEIHAVTFTSSSTVLNFAKMLDYPDLENLLKRVIVACIGPVTADTARELGLKVDVTAEEYTIEGLVKAMLEYFKQARRHHTAG</sequence>
<dbReference type="GO" id="GO:0004852">
    <property type="term" value="F:uroporphyrinogen-III synthase activity"/>
    <property type="evidence" value="ECO:0007669"/>
    <property type="project" value="InterPro"/>
</dbReference>
<dbReference type="Pfam" id="PF02602">
    <property type="entry name" value="HEM4"/>
    <property type="match status" value="1"/>
</dbReference>
<dbReference type="AlphaFoldDB" id="A0A4Y7RP08"/>
<dbReference type="Gene3D" id="3.40.50.10090">
    <property type="match status" value="2"/>
</dbReference>
<keyword evidence="5" id="KW-0627">Porphyrin biosynthesis</keyword>
<dbReference type="GO" id="GO:0004851">
    <property type="term" value="F:uroporphyrin-III C-methyltransferase activity"/>
    <property type="evidence" value="ECO:0007669"/>
    <property type="project" value="UniProtKB-EC"/>
</dbReference>
<dbReference type="InterPro" id="IPR050161">
    <property type="entry name" value="Siro_Cobalamin_biosynth"/>
</dbReference>
<evidence type="ECO:0000256" key="2">
    <source>
        <dbReference type="ARBA" id="ARBA00022603"/>
    </source>
</evidence>
<dbReference type="InterPro" id="IPR014776">
    <property type="entry name" value="4pyrrole_Mease_sub2"/>
</dbReference>
<evidence type="ECO:0000256" key="3">
    <source>
        <dbReference type="ARBA" id="ARBA00022679"/>
    </source>
</evidence>
<keyword evidence="3 6" id="KW-0808">Transferase</keyword>
<dbReference type="SUPFAM" id="SSF69618">
    <property type="entry name" value="HemD-like"/>
    <property type="match status" value="1"/>
</dbReference>
<dbReference type="FunFam" id="3.30.950.10:FF:000001">
    <property type="entry name" value="Siroheme synthase"/>
    <property type="match status" value="1"/>
</dbReference>
<evidence type="ECO:0000256" key="1">
    <source>
        <dbReference type="ARBA" id="ARBA00012162"/>
    </source>
</evidence>
<dbReference type="InterPro" id="IPR014777">
    <property type="entry name" value="4pyrrole_Mease_sub1"/>
</dbReference>
<dbReference type="SUPFAM" id="SSF53790">
    <property type="entry name" value="Tetrapyrrole methylase"/>
    <property type="match status" value="1"/>
</dbReference>
<name>A0A4Y7RP08_9FIRM</name>
<dbReference type="CDD" id="cd06578">
    <property type="entry name" value="HemD"/>
    <property type="match status" value="1"/>
</dbReference>
<evidence type="ECO:0000256" key="4">
    <source>
        <dbReference type="ARBA" id="ARBA00022691"/>
    </source>
</evidence>
<dbReference type="PROSITE" id="PS00839">
    <property type="entry name" value="SUMT_1"/>
    <property type="match status" value="1"/>
</dbReference>
<dbReference type="NCBIfam" id="TIGR01469">
    <property type="entry name" value="cobA_cysG_Cterm"/>
    <property type="match status" value="1"/>
</dbReference>
<dbReference type="PROSITE" id="PS00840">
    <property type="entry name" value="SUMT_2"/>
    <property type="match status" value="1"/>
</dbReference>
<evidence type="ECO:0000259" key="7">
    <source>
        <dbReference type="Pfam" id="PF00590"/>
    </source>
</evidence>
<dbReference type="InterPro" id="IPR003754">
    <property type="entry name" value="4pyrrol_synth_uPrphyn_synth"/>
</dbReference>
<feature type="domain" description="Tetrapyrrole methylase" evidence="7">
    <location>
        <begin position="7"/>
        <end position="218"/>
    </location>
</feature>
<evidence type="ECO:0000313" key="10">
    <source>
        <dbReference type="Proteomes" id="UP000297597"/>
    </source>
</evidence>
<comment type="similarity">
    <text evidence="6">Belongs to the precorrin methyltransferase family.</text>
</comment>
<dbReference type="OrthoDB" id="9815856at2"/>
<comment type="caution">
    <text evidence="9">The sequence shown here is derived from an EMBL/GenBank/DDBJ whole genome shotgun (WGS) entry which is preliminary data.</text>
</comment>
<dbReference type="InterPro" id="IPR035996">
    <property type="entry name" value="4pyrrol_Methylase_sf"/>
</dbReference>
<dbReference type="InterPro" id="IPR036108">
    <property type="entry name" value="4pyrrol_syn_uPrphyn_synt_sf"/>
</dbReference>
<dbReference type="GO" id="GO:0019354">
    <property type="term" value="P:siroheme biosynthetic process"/>
    <property type="evidence" value="ECO:0007669"/>
    <property type="project" value="InterPro"/>
</dbReference>
<keyword evidence="10" id="KW-1185">Reference proteome</keyword>
<dbReference type="NCBIfam" id="NF004790">
    <property type="entry name" value="PRK06136.1"/>
    <property type="match status" value="1"/>
</dbReference>
<dbReference type="InterPro" id="IPR000878">
    <property type="entry name" value="4pyrrol_Mease"/>
</dbReference>
<feature type="domain" description="Tetrapyrrole biosynthesis uroporphyrinogen III synthase" evidence="8">
    <location>
        <begin position="269"/>
        <end position="498"/>
    </location>
</feature>
<gene>
    <name evidence="9" type="primary">nasF</name>
    <name evidence="9" type="ORF">Pmgp_02156</name>
</gene>
<proteinExistence type="inferred from homology"/>
<evidence type="ECO:0000256" key="5">
    <source>
        <dbReference type="ARBA" id="ARBA00023244"/>
    </source>
</evidence>
<dbReference type="PANTHER" id="PTHR45790">
    <property type="entry name" value="SIROHEME SYNTHASE-RELATED"/>
    <property type="match status" value="1"/>
</dbReference>
<accession>A0A4Y7RP08</accession>
<dbReference type="InterPro" id="IPR003043">
    <property type="entry name" value="Uropor_MeTrfase_CS"/>
</dbReference>
<dbReference type="RefSeq" id="WP_134213991.1">
    <property type="nucleotide sequence ID" value="NZ_QFFZ01000022.1"/>
</dbReference>
<organism evidence="9 10">
    <name type="scientific">Pelotomaculum propionicicum</name>
    <dbReference type="NCBI Taxonomy" id="258475"/>
    <lineage>
        <taxon>Bacteria</taxon>
        <taxon>Bacillati</taxon>
        <taxon>Bacillota</taxon>
        <taxon>Clostridia</taxon>
        <taxon>Eubacteriales</taxon>
        <taxon>Desulfotomaculaceae</taxon>
        <taxon>Pelotomaculum</taxon>
    </lineage>
</organism>
<evidence type="ECO:0000313" key="9">
    <source>
        <dbReference type="EMBL" id="TEB10705.1"/>
    </source>
</evidence>
<dbReference type="GO" id="GO:0032259">
    <property type="term" value="P:methylation"/>
    <property type="evidence" value="ECO:0007669"/>
    <property type="project" value="UniProtKB-KW"/>
</dbReference>
<dbReference type="CDD" id="cd11642">
    <property type="entry name" value="SUMT"/>
    <property type="match status" value="1"/>
</dbReference>
<dbReference type="Pfam" id="PF00590">
    <property type="entry name" value="TP_methylase"/>
    <property type="match status" value="1"/>
</dbReference>
<dbReference type="EMBL" id="QFFZ01000022">
    <property type="protein sequence ID" value="TEB10705.1"/>
    <property type="molecule type" value="Genomic_DNA"/>
</dbReference>
<protein>
    <recommendedName>
        <fullName evidence="1">uroporphyrinogen-III C-methyltransferase</fullName>
        <ecNumber evidence="1">2.1.1.107</ecNumber>
    </recommendedName>
</protein>
<dbReference type="Gene3D" id="3.40.1010.10">
    <property type="entry name" value="Cobalt-precorrin-4 Transmethylase, Domain 1"/>
    <property type="match status" value="1"/>
</dbReference>
<keyword evidence="4" id="KW-0949">S-adenosyl-L-methionine</keyword>
<reference evidence="9 10" key="1">
    <citation type="journal article" date="2018" name="Environ. Microbiol.">
        <title>Novel energy conservation strategies and behaviour of Pelotomaculum schinkii driving syntrophic propionate catabolism.</title>
        <authorList>
            <person name="Hidalgo-Ahumada C.A.P."/>
            <person name="Nobu M.K."/>
            <person name="Narihiro T."/>
            <person name="Tamaki H."/>
            <person name="Liu W.T."/>
            <person name="Kamagata Y."/>
            <person name="Stams A.J.M."/>
            <person name="Imachi H."/>
            <person name="Sousa D.Z."/>
        </authorList>
    </citation>
    <scope>NUCLEOTIDE SEQUENCE [LARGE SCALE GENOMIC DNA]</scope>
    <source>
        <strain evidence="9 10">MGP</strain>
    </source>
</reference>
<evidence type="ECO:0000256" key="6">
    <source>
        <dbReference type="RuleBase" id="RU003960"/>
    </source>
</evidence>
<evidence type="ECO:0000259" key="8">
    <source>
        <dbReference type="Pfam" id="PF02602"/>
    </source>
</evidence>
<dbReference type="InterPro" id="IPR006366">
    <property type="entry name" value="CobA/CysG_C"/>
</dbReference>
<dbReference type="FunFam" id="3.40.1010.10:FF:000001">
    <property type="entry name" value="Siroheme synthase"/>
    <property type="match status" value="1"/>
</dbReference>
<dbReference type="Proteomes" id="UP000297597">
    <property type="component" value="Unassembled WGS sequence"/>
</dbReference>
<dbReference type="FunFam" id="3.40.50.10090:FF:000001">
    <property type="entry name" value="Bifunctional uroporphyrinogen-III C-methyltransferase/uroporphyrinogen-III synthase"/>
    <property type="match status" value="1"/>
</dbReference>